<dbReference type="PRINTS" id="PR00081">
    <property type="entry name" value="GDHRDH"/>
</dbReference>
<keyword evidence="1" id="KW-0560">Oxidoreductase</keyword>
<proteinExistence type="predicted"/>
<name>A0A226F0N6_FOLCA</name>
<dbReference type="PANTHER" id="PTHR43157:SF31">
    <property type="entry name" value="PHOSPHATIDYLINOSITOL-GLYCAN BIOSYNTHESIS CLASS F PROTEIN"/>
    <property type="match status" value="1"/>
</dbReference>
<comment type="caution">
    <text evidence="2">The sequence shown here is derived from an EMBL/GenBank/DDBJ whole genome shotgun (WGS) entry which is preliminary data.</text>
</comment>
<dbReference type="STRING" id="158441.A0A226F0N6"/>
<dbReference type="OrthoDB" id="191139at2759"/>
<accession>A0A226F0N6</accession>
<organism evidence="2 3">
    <name type="scientific">Folsomia candida</name>
    <name type="common">Springtail</name>
    <dbReference type="NCBI Taxonomy" id="158441"/>
    <lineage>
        <taxon>Eukaryota</taxon>
        <taxon>Metazoa</taxon>
        <taxon>Ecdysozoa</taxon>
        <taxon>Arthropoda</taxon>
        <taxon>Hexapoda</taxon>
        <taxon>Collembola</taxon>
        <taxon>Entomobryomorpha</taxon>
        <taxon>Isotomoidea</taxon>
        <taxon>Isotomidae</taxon>
        <taxon>Proisotominae</taxon>
        <taxon>Folsomia</taxon>
    </lineage>
</organism>
<dbReference type="InterPro" id="IPR002347">
    <property type="entry name" value="SDR_fam"/>
</dbReference>
<dbReference type="OMA" id="CNSKMAN"/>
<dbReference type="InterPro" id="IPR036291">
    <property type="entry name" value="NAD(P)-bd_dom_sf"/>
</dbReference>
<evidence type="ECO:0000313" key="2">
    <source>
        <dbReference type="EMBL" id="OXA62761.1"/>
    </source>
</evidence>
<dbReference type="EMBL" id="LNIX01000001">
    <property type="protein sequence ID" value="OXA62761.1"/>
    <property type="molecule type" value="Genomic_DNA"/>
</dbReference>
<evidence type="ECO:0000256" key="1">
    <source>
        <dbReference type="ARBA" id="ARBA00023002"/>
    </source>
</evidence>
<dbReference type="GO" id="GO:0016491">
    <property type="term" value="F:oxidoreductase activity"/>
    <property type="evidence" value="ECO:0007669"/>
    <property type="project" value="UniProtKB-KW"/>
</dbReference>
<dbReference type="Pfam" id="PF00106">
    <property type="entry name" value="adh_short"/>
    <property type="match status" value="1"/>
</dbReference>
<dbReference type="PANTHER" id="PTHR43157">
    <property type="entry name" value="PHOSPHATIDYLINOSITOL-GLYCAN BIOSYNTHESIS CLASS F PROTEIN-RELATED"/>
    <property type="match status" value="1"/>
</dbReference>
<sequence>MLGMHSSIQWLIFMWVEALVLQILYKFFPRREWEEESVRGKVVVITGAGSGLGRCVAKGMAQRGAVVVLAVRNLDQGSLTRLELIQETGCSPESICLVELDLSDLSSVRRCVGHLASLFPIIDILINNGGISLNSRRRTYTVEGFEQHMGVNHLSHFLLTKLLLPQLRRADAPRVVTLSSSGLMQSNLTVHDFMCDYSWRGFWFTMPYCNSKMANALFSKELARREGRVKSYALCPGFVKDTQILRGYTGRRFCEAFIKVVGMDLEKGADMVLYCALARETASLSGQLFRFGRKFWSGESLLRDDLAREVWTLSETLVGLTPDAE</sequence>
<dbReference type="AlphaFoldDB" id="A0A226F0N6"/>
<reference evidence="2 3" key="1">
    <citation type="submission" date="2015-12" db="EMBL/GenBank/DDBJ databases">
        <title>The genome of Folsomia candida.</title>
        <authorList>
            <person name="Faddeeva A."/>
            <person name="Derks M.F."/>
            <person name="Anvar Y."/>
            <person name="Smit S."/>
            <person name="Van Straalen N."/>
            <person name="Roelofs D."/>
        </authorList>
    </citation>
    <scope>NUCLEOTIDE SEQUENCE [LARGE SCALE GENOMIC DNA]</scope>
    <source>
        <strain evidence="2 3">VU population</strain>
        <tissue evidence="2">Whole body</tissue>
    </source>
</reference>
<keyword evidence="3" id="KW-1185">Reference proteome</keyword>
<protein>
    <submittedName>
        <fullName evidence="2">Retinol dehydrogenase 11</fullName>
    </submittedName>
</protein>
<evidence type="ECO:0000313" key="3">
    <source>
        <dbReference type="Proteomes" id="UP000198287"/>
    </source>
</evidence>
<gene>
    <name evidence="2" type="ORF">Fcan01_01378</name>
</gene>
<dbReference type="Gene3D" id="3.40.50.720">
    <property type="entry name" value="NAD(P)-binding Rossmann-like Domain"/>
    <property type="match status" value="1"/>
</dbReference>
<dbReference type="Proteomes" id="UP000198287">
    <property type="component" value="Unassembled WGS sequence"/>
</dbReference>
<dbReference type="SUPFAM" id="SSF51735">
    <property type="entry name" value="NAD(P)-binding Rossmann-fold domains"/>
    <property type="match status" value="1"/>
</dbReference>